<reference evidence="2 4" key="1">
    <citation type="submission" date="2020-05" db="EMBL/GenBank/DDBJ databases">
        <title>Characterization of novel class B3 metallo-beta-lactamase from novel Pseudomonas species.</title>
        <authorList>
            <person name="Yamada K."/>
            <person name="Aoki K."/>
            <person name="Ishii Y."/>
        </authorList>
    </citation>
    <scope>NUCLEOTIDE SEQUENCE [LARGE SCALE GENOMIC DNA]</scope>
    <source>
        <strain evidence="2 4">TUM18999</strain>
        <strain evidence="3 5">TUM20286</strain>
    </source>
</reference>
<dbReference type="RefSeq" id="WP_173173360.1">
    <property type="nucleotide sequence ID" value="NZ_AP023189.1"/>
</dbReference>
<evidence type="ECO:0000313" key="5">
    <source>
        <dbReference type="Proteomes" id="UP001054892"/>
    </source>
</evidence>
<accession>A0A6J4E366</accession>
<evidence type="ECO:0000313" key="3">
    <source>
        <dbReference type="EMBL" id="GJN53312.1"/>
    </source>
</evidence>
<dbReference type="Proteomes" id="UP001054892">
    <property type="component" value="Unassembled WGS sequence"/>
</dbReference>
<dbReference type="Proteomes" id="UP000509383">
    <property type="component" value="Chromosome"/>
</dbReference>
<name>A0A6J4E366_9PSED</name>
<evidence type="ECO:0000256" key="1">
    <source>
        <dbReference type="SAM" id="SignalP"/>
    </source>
</evidence>
<feature type="signal peptide" evidence="1">
    <location>
        <begin position="1"/>
        <end position="19"/>
    </location>
</feature>
<keyword evidence="1" id="KW-0732">Signal</keyword>
<organism evidence="2 4">
    <name type="scientific">Pseudomonas tohonis</name>
    <dbReference type="NCBI Taxonomy" id="2725477"/>
    <lineage>
        <taxon>Bacteria</taxon>
        <taxon>Pseudomonadati</taxon>
        <taxon>Pseudomonadota</taxon>
        <taxon>Gammaproteobacteria</taxon>
        <taxon>Pseudomonadales</taxon>
        <taxon>Pseudomonadaceae</taxon>
        <taxon>Pseudomonas</taxon>
    </lineage>
</organism>
<evidence type="ECO:0008006" key="6">
    <source>
        <dbReference type="Google" id="ProtNLM"/>
    </source>
</evidence>
<feature type="chain" id="PRO_5027076569" description="Lipoprotein" evidence="1">
    <location>
        <begin position="20"/>
        <end position="113"/>
    </location>
</feature>
<sequence length="113" mass="12484">MNRLIHFFLALFVSGFALHGVAEGTDEAPPKYIESATLILSLTNKTGDPVKGYVLATACQTCASQRFEVNDQTKVYLRGELTDFAHLGLKIDWQGSVYYTPDGLPTVIELFLN</sequence>
<protein>
    <recommendedName>
        <fullName evidence="6">Lipoprotein</fullName>
    </recommendedName>
</protein>
<gene>
    <name evidence="2" type="ORF">TUM18999_11920</name>
    <name evidence="3" type="ORF">TUM20286_30640</name>
</gene>
<evidence type="ECO:0000313" key="2">
    <source>
        <dbReference type="EMBL" id="BCG23001.1"/>
    </source>
</evidence>
<keyword evidence="5" id="KW-1185">Reference proteome</keyword>
<dbReference type="AlphaFoldDB" id="A0A6J4E366"/>
<evidence type="ECO:0000313" key="4">
    <source>
        <dbReference type="Proteomes" id="UP000509383"/>
    </source>
</evidence>
<dbReference type="KEGG" id="ptw:TUM18999_11920"/>
<dbReference type="EMBL" id="AP023189">
    <property type="protein sequence ID" value="BCG23001.1"/>
    <property type="molecule type" value="Genomic_DNA"/>
</dbReference>
<proteinExistence type="predicted"/>
<dbReference type="EMBL" id="BQKM01000006">
    <property type="protein sequence ID" value="GJN53312.1"/>
    <property type="molecule type" value="Genomic_DNA"/>
</dbReference>